<evidence type="ECO:0000313" key="2">
    <source>
        <dbReference type="Proteomes" id="UP001144978"/>
    </source>
</evidence>
<sequence>MAGNARSCSLWSWASSLRPAANTVTFRHCFLETELVFTTPSPSAVPSTPGGTLTIQMTASVHDQRFTDLIIFALTSIGLVESKCVFWLYILESRYKGKKEEIKKRNKATPC</sequence>
<comment type="caution">
    <text evidence="1">The sequence shown here is derived from an EMBL/GenBank/DDBJ whole genome shotgun (WGS) entry which is preliminary data.</text>
</comment>
<evidence type="ECO:0000313" key="1">
    <source>
        <dbReference type="EMBL" id="KAJ3004895.1"/>
    </source>
</evidence>
<name>A0ACC1Q0Z8_9APHY</name>
<gene>
    <name evidence="1" type="ORF">NUW54_g4592</name>
</gene>
<protein>
    <submittedName>
        <fullName evidence="1">Uncharacterized protein</fullName>
    </submittedName>
</protein>
<dbReference type="Proteomes" id="UP001144978">
    <property type="component" value="Unassembled WGS sequence"/>
</dbReference>
<proteinExistence type="predicted"/>
<reference evidence="1" key="1">
    <citation type="submission" date="2022-08" db="EMBL/GenBank/DDBJ databases">
        <title>Genome Sequence of Pycnoporus sanguineus.</title>
        <authorList>
            <person name="Buettner E."/>
        </authorList>
    </citation>
    <scope>NUCLEOTIDE SEQUENCE</scope>
    <source>
        <strain evidence="1">CG-C14</strain>
    </source>
</reference>
<accession>A0ACC1Q0Z8</accession>
<dbReference type="EMBL" id="JANSHE010001062">
    <property type="protein sequence ID" value="KAJ3004895.1"/>
    <property type="molecule type" value="Genomic_DNA"/>
</dbReference>
<organism evidence="1 2">
    <name type="scientific">Trametes sanguinea</name>
    <dbReference type="NCBI Taxonomy" id="158606"/>
    <lineage>
        <taxon>Eukaryota</taxon>
        <taxon>Fungi</taxon>
        <taxon>Dikarya</taxon>
        <taxon>Basidiomycota</taxon>
        <taxon>Agaricomycotina</taxon>
        <taxon>Agaricomycetes</taxon>
        <taxon>Polyporales</taxon>
        <taxon>Polyporaceae</taxon>
        <taxon>Trametes</taxon>
    </lineage>
</organism>
<keyword evidence="2" id="KW-1185">Reference proteome</keyword>